<reference evidence="1" key="1">
    <citation type="submission" date="2019-10" db="EMBL/GenBank/DDBJ databases">
        <title>Conservation and host-specific expression of non-tandemly repeated heterogenous ribosome RNA gene in arbuscular mycorrhizal fungi.</title>
        <authorList>
            <person name="Maeda T."/>
            <person name="Kobayashi Y."/>
            <person name="Nakagawa T."/>
            <person name="Ezawa T."/>
            <person name="Yamaguchi K."/>
            <person name="Bino T."/>
            <person name="Nishimoto Y."/>
            <person name="Shigenobu S."/>
            <person name="Kawaguchi M."/>
        </authorList>
    </citation>
    <scope>NUCLEOTIDE SEQUENCE</scope>
    <source>
        <strain evidence="1">HR1</strain>
    </source>
</reference>
<evidence type="ECO:0000313" key="2">
    <source>
        <dbReference type="Proteomes" id="UP000615446"/>
    </source>
</evidence>
<keyword evidence="1" id="KW-0418">Kinase</keyword>
<proteinExistence type="predicted"/>
<sequence>MKKCWDEIPLERLSAEEVSNIIADWIFKPDNEVSEELKGNIMEFINAPIGNINLITESHPQVCYKSRLLDFTSKEVNDYIVDDKPSEKLDEIVESECLNCIVDNIKSSDTKTDNN</sequence>
<dbReference type="EMBL" id="BLAL01000288">
    <property type="protein sequence ID" value="GET00717.1"/>
    <property type="molecule type" value="Genomic_DNA"/>
</dbReference>
<gene>
    <name evidence="1" type="ORF">RCL2_002716000</name>
</gene>
<evidence type="ECO:0000313" key="1">
    <source>
        <dbReference type="EMBL" id="GET00717.1"/>
    </source>
</evidence>
<dbReference type="AlphaFoldDB" id="A0A8H3R2A2"/>
<accession>A0A8H3R2A2</accession>
<dbReference type="OrthoDB" id="2421819at2759"/>
<organism evidence="1 2">
    <name type="scientific">Rhizophagus clarus</name>
    <dbReference type="NCBI Taxonomy" id="94130"/>
    <lineage>
        <taxon>Eukaryota</taxon>
        <taxon>Fungi</taxon>
        <taxon>Fungi incertae sedis</taxon>
        <taxon>Mucoromycota</taxon>
        <taxon>Glomeromycotina</taxon>
        <taxon>Glomeromycetes</taxon>
        <taxon>Glomerales</taxon>
        <taxon>Glomeraceae</taxon>
        <taxon>Rhizophagus</taxon>
    </lineage>
</organism>
<protein>
    <submittedName>
        <fullName evidence="1">Kinase-like domain-containing protein</fullName>
    </submittedName>
</protein>
<dbReference type="Proteomes" id="UP000615446">
    <property type="component" value="Unassembled WGS sequence"/>
</dbReference>
<name>A0A8H3R2A2_9GLOM</name>
<dbReference type="GO" id="GO:0016301">
    <property type="term" value="F:kinase activity"/>
    <property type="evidence" value="ECO:0007669"/>
    <property type="project" value="UniProtKB-KW"/>
</dbReference>
<comment type="caution">
    <text evidence="1">The sequence shown here is derived from an EMBL/GenBank/DDBJ whole genome shotgun (WGS) entry which is preliminary data.</text>
</comment>
<keyword evidence="1" id="KW-0808">Transferase</keyword>